<dbReference type="InterPro" id="IPR043504">
    <property type="entry name" value="Peptidase_S1_PA_chymotrypsin"/>
</dbReference>
<dbReference type="Gene3D" id="2.40.10.10">
    <property type="entry name" value="Trypsin-like serine proteases"/>
    <property type="match status" value="2"/>
</dbReference>
<evidence type="ECO:0008006" key="4">
    <source>
        <dbReference type="Google" id="ProtNLM"/>
    </source>
</evidence>
<dbReference type="Proteomes" id="UP001529272">
    <property type="component" value="Unassembled WGS sequence"/>
</dbReference>
<evidence type="ECO:0000313" key="3">
    <source>
        <dbReference type="Proteomes" id="UP001529272"/>
    </source>
</evidence>
<keyword evidence="3" id="KW-1185">Reference proteome</keyword>
<protein>
    <recommendedName>
        <fullName evidence="4">Trypsin</fullName>
    </recommendedName>
</protein>
<dbReference type="SUPFAM" id="SSF50494">
    <property type="entry name" value="Trypsin-like serine proteases"/>
    <property type="match status" value="1"/>
</dbReference>
<dbReference type="EMBL" id="JASZZX010000048">
    <property type="protein sequence ID" value="MDM3929852.1"/>
    <property type="molecule type" value="Genomic_DNA"/>
</dbReference>
<reference evidence="2" key="1">
    <citation type="submission" date="2023-06" db="EMBL/GenBank/DDBJ databases">
        <title>Itaconate inhibition of nontuberculous mycobacteria.</title>
        <authorList>
            <person name="Breen P."/>
            <person name="Zimbric M."/>
            <person name="Caverly L."/>
        </authorList>
    </citation>
    <scope>NUCLEOTIDE SEQUENCE</scope>
    <source>
        <strain evidence="2">FLAC1071</strain>
    </source>
</reference>
<feature type="chain" id="PRO_5046902673" description="Trypsin" evidence="1">
    <location>
        <begin position="28"/>
        <end position="256"/>
    </location>
</feature>
<organism evidence="2 3">
    <name type="scientific">Mycobacterium intracellulare subsp. chimaera</name>
    <dbReference type="NCBI Taxonomy" id="222805"/>
    <lineage>
        <taxon>Bacteria</taxon>
        <taxon>Bacillati</taxon>
        <taxon>Actinomycetota</taxon>
        <taxon>Actinomycetes</taxon>
        <taxon>Mycobacteriales</taxon>
        <taxon>Mycobacteriaceae</taxon>
        <taxon>Mycobacterium</taxon>
        <taxon>Mycobacterium avium complex (MAC)</taxon>
    </lineage>
</organism>
<keyword evidence="1" id="KW-0732">Signal</keyword>
<dbReference type="InterPro" id="IPR009003">
    <property type="entry name" value="Peptidase_S1_PA"/>
</dbReference>
<name>A0ABT7P981_MYCIT</name>
<evidence type="ECO:0000256" key="1">
    <source>
        <dbReference type="SAM" id="SignalP"/>
    </source>
</evidence>
<feature type="signal peptide" evidence="1">
    <location>
        <begin position="1"/>
        <end position="27"/>
    </location>
</feature>
<dbReference type="PROSITE" id="PS51257">
    <property type="entry name" value="PROKAR_LIPOPROTEIN"/>
    <property type="match status" value="1"/>
</dbReference>
<gene>
    <name evidence="2" type="ORF">QRB35_28130</name>
</gene>
<accession>A0ABT7P981</accession>
<reference evidence="2" key="2">
    <citation type="submission" date="2023-06" db="EMBL/GenBank/DDBJ databases">
        <authorList>
            <person name="Spilker T."/>
        </authorList>
    </citation>
    <scope>NUCLEOTIDE SEQUENCE</scope>
    <source>
        <strain evidence="2">FLAC1071</strain>
    </source>
</reference>
<proteinExistence type="predicted"/>
<comment type="caution">
    <text evidence="2">The sequence shown here is derived from an EMBL/GenBank/DDBJ whole genome shotgun (WGS) entry which is preliminary data.</text>
</comment>
<sequence length="256" mass="26161">MARMRAWMAAAAAIGCCAVLAAAPATADPNNLTPAPAVEPGIGIGTYNADSTPGSGCTAGWLVHGADGQAGLLTAGHCFHGGGATYLNTTQGFVGIGRFIHHVYDGDGGDDADMAELGISNYPGAPSVDTDTRIIGIRPVVAPVDDARLANGQELCHYGAASGPPNHGPECGRIVDVTASKVRFLAESEPGDSGDPVYYRNADGTATPVGILIGSAYSDHGTVAELIGPWLQRWNLTVDTTTPPGGRSPVGFQRPR</sequence>
<evidence type="ECO:0000313" key="2">
    <source>
        <dbReference type="EMBL" id="MDM3929852.1"/>
    </source>
</evidence>
<dbReference type="RefSeq" id="WP_072501628.1">
    <property type="nucleotide sequence ID" value="NZ_CP012886.2"/>
</dbReference>